<protein>
    <submittedName>
        <fullName evidence="3">ATP-binding protein</fullName>
    </submittedName>
</protein>
<dbReference type="Pfam" id="PF13581">
    <property type="entry name" value="HATPase_c_2"/>
    <property type="match status" value="1"/>
</dbReference>
<keyword evidence="1" id="KW-0808">Transferase</keyword>
<dbReference type="PANTHER" id="PTHR35526">
    <property type="entry name" value="ANTI-SIGMA-F FACTOR RSBW-RELATED"/>
    <property type="match status" value="1"/>
</dbReference>
<dbReference type="CDD" id="cd16936">
    <property type="entry name" value="HATPase_RsbW-like"/>
    <property type="match status" value="1"/>
</dbReference>
<dbReference type="InterPro" id="IPR003594">
    <property type="entry name" value="HATPase_dom"/>
</dbReference>
<dbReference type="SUPFAM" id="SSF55874">
    <property type="entry name" value="ATPase domain of HSP90 chaperone/DNA topoisomerase II/histidine kinase"/>
    <property type="match status" value="1"/>
</dbReference>
<dbReference type="GO" id="GO:0005524">
    <property type="term" value="F:ATP binding"/>
    <property type="evidence" value="ECO:0007669"/>
    <property type="project" value="UniProtKB-KW"/>
</dbReference>
<gene>
    <name evidence="3" type="ORF">QWY28_22125</name>
</gene>
<keyword evidence="3" id="KW-0547">Nucleotide-binding</keyword>
<sequence>MASAKLARRALTAELKSAGSTRQQIEDVALVLTEMVHNAVAHGRPLSRDVLEVEWSLDPTLLRVTVRDGGHAGALQPLPPTDTAPGGRGLLMIDGLASRWSVGLSDTTVVTAEFDIRL</sequence>
<dbReference type="Gene3D" id="3.30.565.10">
    <property type="entry name" value="Histidine kinase-like ATPase, C-terminal domain"/>
    <property type="match status" value="1"/>
</dbReference>
<feature type="domain" description="Histidine kinase/HSP90-like ATPase" evidence="2">
    <location>
        <begin position="3"/>
        <end position="103"/>
    </location>
</feature>
<dbReference type="InterPro" id="IPR050267">
    <property type="entry name" value="Anti-sigma-factor_SerPK"/>
</dbReference>
<name>A0ABT8FME5_9ACTN</name>
<evidence type="ECO:0000313" key="3">
    <source>
        <dbReference type="EMBL" id="MDN4175676.1"/>
    </source>
</evidence>
<proteinExistence type="predicted"/>
<organism evidence="3 4">
    <name type="scientific">Nocardioides oceani</name>
    <dbReference type="NCBI Taxonomy" id="3058369"/>
    <lineage>
        <taxon>Bacteria</taxon>
        <taxon>Bacillati</taxon>
        <taxon>Actinomycetota</taxon>
        <taxon>Actinomycetes</taxon>
        <taxon>Propionibacteriales</taxon>
        <taxon>Nocardioidaceae</taxon>
        <taxon>Nocardioides</taxon>
    </lineage>
</organism>
<evidence type="ECO:0000313" key="4">
    <source>
        <dbReference type="Proteomes" id="UP001168620"/>
    </source>
</evidence>
<keyword evidence="3" id="KW-0067">ATP-binding</keyword>
<dbReference type="RefSeq" id="WP_300955088.1">
    <property type="nucleotide sequence ID" value="NZ_JAUHJQ010000019.1"/>
</dbReference>
<dbReference type="InterPro" id="IPR036890">
    <property type="entry name" value="HATPase_C_sf"/>
</dbReference>
<dbReference type="EMBL" id="JAUHJQ010000019">
    <property type="protein sequence ID" value="MDN4175676.1"/>
    <property type="molecule type" value="Genomic_DNA"/>
</dbReference>
<reference evidence="3" key="1">
    <citation type="submission" date="2023-06" db="EMBL/GenBank/DDBJ databases">
        <title>Draft genome sequence of Nocardioides sp. SOB77.</title>
        <authorList>
            <person name="Zhang G."/>
        </authorList>
    </citation>
    <scope>NUCLEOTIDE SEQUENCE</scope>
    <source>
        <strain evidence="3">SOB77</strain>
    </source>
</reference>
<keyword evidence="1" id="KW-0418">Kinase</keyword>
<evidence type="ECO:0000259" key="2">
    <source>
        <dbReference type="Pfam" id="PF13581"/>
    </source>
</evidence>
<evidence type="ECO:0000256" key="1">
    <source>
        <dbReference type="ARBA" id="ARBA00022527"/>
    </source>
</evidence>
<accession>A0ABT8FME5</accession>
<keyword evidence="4" id="KW-1185">Reference proteome</keyword>
<dbReference type="Proteomes" id="UP001168620">
    <property type="component" value="Unassembled WGS sequence"/>
</dbReference>
<dbReference type="PANTHER" id="PTHR35526:SF3">
    <property type="entry name" value="ANTI-SIGMA-F FACTOR RSBW"/>
    <property type="match status" value="1"/>
</dbReference>
<keyword evidence="1" id="KW-0723">Serine/threonine-protein kinase</keyword>
<comment type="caution">
    <text evidence="3">The sequence shown here is derived from an EMBL/GenBank/DDBJ whole genome shotgun (WGS) entry which is preliminary data.</text>
</comment>